<dbReference type="SUPFAM" id="SSF50037">
    <property type="entry name" value="C-terminal domain of transcriptional repressors"/>
    <property type="match status" value="1"/>
</dbReference>
<dbReference type="Gene3D" id="2.30.30.90">
    <property type="match status" value="1"/>
</dbReference>
<feature type="domain" description="Ferrous iron transporter FeoA-like" evidence="2">
    <location>
        <begin position="17"/>
        <end position="88"/>
    </location>
</feature>
<comment type="caution">
    <text evidence="3">The sequence shown here is derived from an EMBL/GenBank/DDBJ whole genome shotgun (WGS) entry which is preliminary data.</text>
</comment>
<evidence type="ECO:0000256" key="1">
    <source>
        <dbReference type="ARBA" id="ARBA00023004"/>
    </source>
</evidence>
<accession>A0A971M4I7</accession>
<dbReference type="InterPro" id="IPR038157">
    <property type="entry name" value="FeoA_core_dom"/>
</dbReference>
<dbReference type="SMART" id="SM00899">
    <property type="entry name" value="FeoA"/>
    <property type="match status" value="1"/>
</dbReference>
<dbReference type="EMBL" id="JAAYEE010000147">
    <property type="protein sequence ID" value="NLW35609.1"/>
    <property type="molecule type" value="Genomic_DNA"/>
</dbReference>
<dbReference type="GO" id="GO:0046914">
    <property type="term" value="F:transition metal ion binding"/>
    <property type="evidence" value="ECO:0007669"/>
    <property type="project" value="InterPro"/>
</dbReference>
<evidence type="ECO:0000313" key="3">
    <source>
        <dbReference type="EMBL" id="NLW35609.1"/>
    </source>
</evidence>
<dbReference type="Pfam" id="PF04023">
    <property type="entry name" value="FeoA"/>
    <property type="match status" value="1"/>
</dbReference>
<gene>
    <name evidence="3" type="ORF">GXY80_09045</name>
</gene>
<dbReference type="Proteomes" id="UP000777265">
    <property type="component" value="Unassembled WGS sequence"/>
</dbReference>
<evidence type="ECO:0000313" key="4">
    <source>
        <dbReference type="Proteomes" id="UP000777265"/>
    </source>
</evidence>
<evidence type="ECO:0000259" key="2">
    <source>
        <dbReference type="SMART" id="SM00899"/>
    </source>
</evidence>
<organism evidence="3 4">
    <name type="scientific">Syntrophorhabdus aromaticivorans</name>
    <dbReference type="NCBI Taxonomy" id="328301"/>
    <lineage>
        <taxon>Bacteria</taxon>
        <taxon>Pseudomonadati</taxon>
        <taxon>Thermodesulfobacteriota</taxon>
        <taxon>Syntrophorhabdia</taxon>
        <taxon>Syntrophorhabdales</taxon>
        <taxon>Syntrophorhabdaceae</taxon>
        <taxon>Syntrophorhabdus</taxon>
    </lineage>
</organism>
<dbReference type="InterPro" id="IPR008988">
    <property type="entry name" value="Transcriptional_repressor_C"/>
</dbReference>
<reference evidence="3" key="1">
    <citation type="journal article" date="2020" name="Biotechnol. Biofuels">
        <title>New insights from the biogas microbiome by comprehensive genome-resolved metagenomics of nearly 1600 species originating from multiple anaerobic digesters.</title>
        <authorList>
            <person name="Campanaro S."/>
            <person name="Treu L."/>
            <person name="Rodriguez-R L.M."/>
            <person name="Kovalovszki A."/>
            <person name="Ziels R.M."/>
            <person name="Maus I."/>
            <person name="Zhu X."/>
            <person name="Kougias P.G."/>
            <person name="Basile A."/>
            <person name="Luo G."/>
            <person name="Schluter A."/>
            <person name="Konstantinidis K.T."/>
            <person name="Angelidaki I."/>
        </authorList>
    </citation>
    <scope>NUCLEOTIDE SEQUENCE</scope>
    <source>
        <strain evidence="3">AS06rmzACSIP_7</strain>
    </source>
</reference>
<dbReference type="PANTHER" id="PTHR43151:SF1">
    <property type="entry name" value="SSR2333 PROTEIN"/>
    <property type="match status" value="1"/>
</dbReference>
<protein>
    <submittedName>
        <fullName evidence="3">Ferrous iron transport protein A</fullName>
    </submittedName>
</protein>
<dbReference type="InterPro" id="IPR053184">
    <property type="entry name" value="FeoA-like"/>
</dbReference>
<sequence length="92" mass="9587">MKRVLSEEVDQGESKVLPLSAVRSGSEVTLVSIEGGRGVRLKLVGMGLGAGMRITVLNARGSGPCVVIAGNRRLALGRGMAKKILVREETGS</sequence>
<keyword evidence="1" id="KW-0408">Iron</keyword>
<proteinExistence type="predicted"/>
<name>A0A971M4I7_9BACT</name>
<reference evidence="3" key="2">
    <citation type="submission" date="2020-01" db="EMBL/GenBank/DDBJ databases">
        <authorList>
            <person name="Campanaro S."/>
        </authorList>
    </citation>
    <scope>NUCLEOTIDE SEQUENCE</scope>
    <source>
        <strain evidence="3">AS06rmzACSIP_7</strain>
    </source>
</reference>
<dbReference type="InterPro" id="IPR007167">
    <property type="entry name" value="Fe-transptr_FeoA-like"/>
</dbReference>
<dbReference type="PANTHER" id="PTHR43151">
    <property type="entry name" value="FEOA FAMILY PROTEIN"/>
    <property type="match status" value="1"/>
</dbReference>
<dbReference type="AlphaFoldDB" id="A0A971M4I7"/>